<keyword evidence="3 8" id="KW-0813">Transport</keyword>
<feature type="transmembrane region" description="Helical" evidence="9">
    <location>
        <begin position="106"/>
        <end position="125"/>
    </location>
</feature>
<feature type="transmembrane region" description="Helical" evidence="9">
    <location>
        <begin position="427"/>
        <end position="445"/>
    </location>
</feature>
<dbReference type="PANTHER" id="PTHR48020">
    <property type="entry name" value="PROTON MYO-INOSITOL COTRANSPORTER"/>
    <property type="match status" value="1"/>
</dbReference>
<keyword evidence="6 9" id="KW-1133">Transmembrane helix</keyword>
<accession>A0A1H7BLE7</accession>
<proteinExistence type="inferred from homology"/>
<evidence type="ECO:0000256" key="9">
    <source>
        <dbReference type="SAM" id="Phobius"/>
    </source>
</evidence>
<dbReference type="PROSITE" id="PS00217">
    <property type="entry name" value="SUGAR_TRANSPORT_2"/>
    <property type="match status" value="1"/>
</dbReference>
<dbReference type="InterPro" id="IPR050814">
    <property type="entry name" value="Myo-inositol_Transporter"/>
</dbReference>
<dbReference type="GO" id="GO:0005886">
    <property type="term" value="C:plasma membrane"/>
    <property type="evidence" value="ECO:0007669"/>
    <property type="project" value="UniProtKB-SubCell"/>
</dbReference>
<sequence length="474" mass="51922">MKVDASLPYIVSLSLIAAVGGFLFGYDTAVISGTIGQVSAKFDLDALAQGWYVGCALLGSILGVSVAGRLADLVGRKNVMVLSALLFAVSALGCAVTESFFSLVNYRIIGGAGIGMVSIVSPMYISEVAPAGIRGSLVSLYQLAITVGFLAAYLVNYQLLDWAASGVFRASESWHLYFHSEVWRGMLGMELVPSLFFLAVLFLIPESPRWLVIRDRLSQAERVFGNLYPEDRIAKQKISEVQQQAAKTTETNLGLLKNPKILRPVLYGMGIAVLGQFMGVNAVLYYGPGIFEQAGLSDGDALFYQVMVGLVNVLTTILALVIIDRVGRKKLVYFGVSGMIISLFLISFYFQFGASWGWSSMFLLVLFLVYIFSTAISISAVIFVLLSEMYPNKIRGLAMSMAGFSLWVGTYLVGQLTPWFLENLGPSGTFLFFALMCFPYLYIIWRKIPETAGMSLEDIESYWLGEKNEKTNAS</sequence>
<evidence type="ECO:0000259" key="10">
    <source>
        <dbReference type="PROSITE" id="PS50850"/>
    </source>
</evidence>
<keyword evidence="7 9" id="KW-0472">Membrane</keyword>
<dbReference type="PRINTS" id="PR00171">
    <property type="entry name" value="SUGRTRNSPORT"/>
</dbReference>
<keyword evidence="4" id="KW-1003">Cell membrane</keyword>
<feature type="transmembrane region" description="Helical" evidence="9">
    <location>
        <begin position="302"/>
        <end position="324"/>
    </location>
</feature>
<feature type="transmembrane region" description="Helical" evidence="9">
    <location>
        <begin position="137"/>
        <end position="155"/>
    </location>
</feature>
<feature type="transmembrane region" description="Helical" evidence="9">
    <location>
        <begin position="265"/>
        <end position="287"/>
    </location>
</feature>
<dbReference type="Gene3D" id="1.20.1250.20">
    <property type="entry name" value="MFS general substrate transporter like domains"/>
    <property type="match status" value="1"/>
</dbReference>
<dbReference type="NCBIfam" id="TIGR00879">
    <property type="entry name" value="SP"/>
    <property type="match status" value="1"/>
</dbReference>
<feature type="transmembrane region" description="Helical" evidence="9">
    <location>
        <begin position="362"/>
        <end position="386"/>
    </location>
</feature>
<feature type="transmembrane region" description="Helical" evidence="9">
    <location>
        <begin position="79"/>
        <end position="100"/>
    </location>
</feature>
<feature type="transmembrane region" description="Helical" evidence="9">
    <location>
        <begin position="182"/>
        <end position="204"/>
    </location>
</feature>
<evidence type="ECO:0000256" key="4">
    <source>
        <dbReference type="ARBA" id="ARBA00022475"/>
    </source>
</evidence>
<feature type="domain" description="Major facilitator superfamily (MFS) profile" evidence="10">
    <location>
        <begin position="13"/>
        <end position="452"/>
    </location>
</feature>
<evidence type="ECO:0000256" key="2">
    <source>
        <dbReference type="ARBA" id="ARBA00010992"/>
    </source>
</evidence>
<dbReference type="EMBL" id="FNZH01000013">
    <property type="protein sequence ID" value="SEJ78441.1"/>
    <property type="molecule type" value="Genomic_DNA"/>
</dbReference>
<dbReference type="OrthoDB" id="9783823at2"/>
<feature type="transmembrane region" description="Helical" evidence="9">
    <location>
        <begin position="398"/>
        <end position="421"/>
    </location>
</feature>
<dbReference type="RefSeq" id="WP_092178724.1">
    <property type="nucleotide sequence ID" value="NZ_FNZH01000013.1"/>
</dbReference>
<dbReference type="PROSITE" id="PS00216">
    <property type="entry name" value="SUGAR_TRANSPORT_1"/>
    <property type="match status" value="2"/>
</dbReference>
<name>A0A1H7BLE7_9BACT</name>
<evidence type="ECO:0000256" key="6">
    <source>
        <dbReference type="ARBA" id="ARBA00022989"/>
    </source>
</evidence>
<dbReference type="SUPFAM" id="SSF103473">
    <property type="entry name" value="MFS general substrate transporter"/>
    <property type="match status" value="1"/>
</dbReference>
<gene>
    <name evidence="11" type="ORF">SAMN05192553_1139</name>
</gene>
<evidence type="ECO:0000313" key="11">
    <source>
        <dbReference type="EMBL" id="SEJ78441.1"/>
    </source>
</evidence>
<dbReference type="AlphaFoldDB" id="A0A1H7BLE7"/>
<evidence type="ECO:0000313" key="12">
    <source>
        <dbReference type="Proteomes" id="UP000199403"/>
    </source>
</evidence>
<dbReference type="CDD" id="cd17359">
    <property type="entry name" value="MFS_XylE_like"/>
    <property type="match status" value="1"/>
</dbReference>
<dbReference type="InterPro" id="IPR005828">
    <property type="entry name" value="MFS_sugar_transport-like"/>
</dbReference>
<evidence type="ECO:0000256" key="5">
    <source>
        <dbReference type="ARBA" id="ARBA00022692"/>
    </source>
</evidence>
<comment type="similarity">
    <text evidence="2 8">Belongs to the major facilitator superfamily. Sugar transporter (TC 2.A.1.1) family.</text>
</comment>
<evidence type="ECO:0000256" key="7">
    <source>
        <dbReference type="ARBA" id="ARBA00023136"/>
    </source>
</evidence>
<dbReference type="PANTHER" id="PTHR48020:SF12">
    <property type="entry name" value="PROTON MYO-INOSITOL COTRANSPORTER"/>
    <property type="match status" value="1"/>
</dbReference>
<reference evidence="12" key="1">
    <citation type="submission" date="2016-10" db="EMBL/GenBank/DDBJ databases">
        <authorList>
            <person name="Varghese N."/>
            <person name="Submissions S."/>
        </authorList>
    </citation>
    <scope>NUCLEOTIDE SEQUENCE [LARGE SCALE GENOMIC DNA]</scope>
    <source>
        <strain evidence="12">IBRC-M 10761</strain>
    </source>
</reference>
<dbReference type="InterPro" id="IPR020846">
    <property type="entry name" value="MFS_dom"/>
</dbReference>
<dbReference type="GO" id="GO:0022857">
    <property type="term" value="F:transmembrane transporter activity"/>
    <property type="evidence" value="ECO:0007669"/>
    <property type="project" value="InterPro"/>
</dbReference>
<evidence type="ECO:0000256" key="1">
    <source>
        <dbReference type="ARBA" id="ARBA00004651"/>
    </source>
</evidence>
<organism evidence="11 12">
    <name type="scientific">Cyclobacterium xiamenense</name>
    <dbReference type="NCBI Taxonomy" id="1297121"/>
    <lineage>
        <taxon>Bacteria</taxon>
        <taxon>Pseudomonadati</taxon>
        <taxon>Bacteroidota</taxon>
        <taxon>Cytophagia</taxon>
        <taxon>Cytophagales</taxon>
        <taxon>Cyclobacteriaceae</taxon>
        <taxon>Cyclobacterium</taxon>
    </lineage>
</organism>
<keyword evidence="12" id="KW-1185">Reference proteome</keyword>
<evidence type="ECO:0000256" key="3">
    <source>
        <dbReference type="ARBA" id="ARBA00022448"/>
    </source>
</evidence>
<comment type="subcellular location">
    <subcellularLocation>
        <location evidence="1">Cell membrane</location>
        <topology evidence="1">Multi-pass membrane protein</topology>
    </subcellularLocation>
</comment>
<feature type="transmembrane region" description="Helical" evidence="9">
    <location>
        <begin position="46"/>
        <end position="67"/>
    </location>
</feature>
<feature type="transmembrane region" description="Helical" evidence="9">
    <location>
        <begin position="331"/>
        <end position="350"/>
    </location>
</feature>
<dbReference type="InterPro" id="IPR005829">
    <property type="entry name" value="Sugar_transporter_CS"/>
</dbReference>
<dbReference type="InterPro" id="IPR036259">
    <property type="entry name" value="MFS_trans_sf"/>
</dbReference>
<evidence type="ECO:0000256" key="8">
    <source>
        <dbReference type="RuleBase" id="RU003346"/>
    </source>
</evidence>
<dbReference type="InterPro" id="IPR047984">
    <property type="entry name" value="XylE-like"/>
</dbReference>
<dbReference type="STRING" id="1416801.SAMN05192553_1139"/>
<dbReference type="InterPro" id="IPR003663">
    <property type="entry name" value="Sugar/inositol_transpt"/>
</dbReference>
<dbReference type="PROSITE" id="PS50850">
    <property type="entry name" value="MFS"/>
    <property type="match status" value="1"/>
</dbReference>
<dbReference type="Proteomes" id="UP000199403">
    <property type="component" value="Unassembled WGS sequence"/>
</dbReference>
<protein>
    <submittedName>
        <fullName evidence="11">MFS transporter, sugar porter (SP) family</fullName>
    </submittedName>
</protein>
<dbReference type="Pfam" id="PF00083">
    <property type="entry name" value="Sugar_tr"/>
    <property type="match status" value="1"/>
</dbReference>
<feature type="transmembrane region" description="Helical" evidence="9">
    <location>
        <begin position="7"/>
        <end position="26"/>
    </location>
</feature>
<keyword evidence="5 9" id="KW-0812">Transmembrane</keyword>